<dbReference type="PANTHER" id="PTHR44196:SF1">
    <property type="entry name" value="DEHYDROGENASE_REDUCTASE SDR FAMILY MEMBER 7B"/>
    <property type="match status" value="1"/>
</dbReference>
<comment type="similarity">
    <text evidence="1">Belongs to the short-chain dehydrogenases/reductases (SDR) family.</text>
</comment>
<evidence type="ECO:0000313" key="4">
    <source>
        <dbReference type="Proteomes" id="UP000569732"/>
    </source>
</evidence>
<protein>
    <submittedName>
        <fullName evidence="3">SDR family NAD(P)-dependent oxidoreductase</fullName>
    </submittedName>
</protein>
<dbReference type="AlphaFoldDB" id="A0A853I157"/>
<dbReference type="GO" id="GO:0016491">
    <property type="term" value="F:oxidoreductase activity"/>
    <property type="evidence" value="ECO:0007669"/>
    <property type="project" value="UniProtKB-KW"/>
</dbReference>
<gene>
    <name evidence="3" type="ORF">H0A36_16985</name>
</gene>
<dbReference type="Pfam" id="PF00106">
    <property type="entry name" value="adh_short"/>
    <property type="match status" value="1"/>
</dbReference>
<dbReference type="GO" id="GO:0016020">
    <property type="term" value="C:membrane"/>
    <property type="evidence" value="ECO:0007669"/>
    <property type="project" value="TreeGrafter"/>
</dbReference>
<dbReference type="SUPFAM" id="SSF51735">
    <property type="entry name" value="NAD(P)-binding Rossmann-fold domains"/>
    <property type="match status" value="1"/>
</dbReference>
<dbReference type="Gene3D" id="3.40.50.720">
    <property type="entry name" value="NAD(P)-binding Rossmann-like Domain"/>
    <property type="match status" value="1"/>
</dbReference>
<accession>A0A853I157</accession>
<keyword evidence="4" id="KW-1185">Reference proteome</keyword>
<dbReference type="InterPro" id="IPR020904">
    <property type="entry name" value="Sc_DH/Rdtase_CS"/>
</dbReference>
<dbReference type="PRINTS" id="PR00081">
    <property type="entry name" value="GDHRDH"/>
</dbReference>
<comment type="caution">
    <text evidence="3">The sequence shown here is derived from an EMBL/GenBank/DDBJ whole genome shotgun (WGS) entry which is preliminary data.</text>
</comment>
<dbReference type="EMBL" id="JACCKB010000028">
    <property type="protein sequence ID" value="NYZ67710.1"/>
    <property type="molecule type" value="Genomic_DNA"/>
</dbReference>
<dbReference type="InterPro" id="IPR036291">
    <property type="entry name" value="NAD(P)-bd_dom_sf"/>
</dbReference>
<evidence type="ECO:0000256" key="1">
    <source>
        <dbReference type="ARBA" id="ARBA00006484"/>
    </source>
</evidence>
<reference evidence="3 4" key="1">
    <citation type="submission" date="2020-07" db="EMBL/GenBank/DDBJ databases">
        <title>Endozoicomonas sp. nov., isolated from sediment.</title>
        <authorList>
            <person name="Gu T."/>
        </authorList>
    </citation>
    <scope>NUCLEOTIDE SEQUENCE [LARGE SCALE GENOMIC DNA]</scope>
    <source>
        <strain evidence="3 4">SM1973</strain>
    </source>
</reference>
<dbReference type="RefSeq" id="WP_180569727.1">
    <property type="nucleotide sequence ID" value="NZ_JACCKB010000028.1"/>
</dbReference>
<name>A0A853I157_9GAMM</name>
<evidence type="ECO:0000256" key="2">
    <source>
        <dbReference type="ARBA" id="ARBA00023002"/>
    </source>
</evidence>
<keyword evidence="2" id="KW-0560">Oxidoreductase</keyword>
<sequence length="248" mass="27913">MKTIWIVGGSTGIGRELAIQLALASYCVVVSARNTAKLEQLAERHNISEQLFTIQLDATDEGACQQVWQTINQRYGKVDWVFLNAAIYEPASVVPFEQRKWRDIAHTNIDVVLNPLATILAQSDLIPEQLFITTSLAGYRGLPKSGGYGMSKAALISLAESIQPELAALGCRVRLITPGFIDTQITAKNRFRMPAIISAEEAAQQIIKKINAKTFEIAFPWRFVIWIKLLRFLPYRWFFLITGRMVKK</sequence>
<evidence type="ECO:0000313" key="3">
    <source>
        <dbReference type="EMBL" id="NYZ67710.1"/>
    </source>
</evidence>
<dbReference type="InterPro" id="IPR002347">
    <property type="entry name" value="SDR_fam"/>
</dbReference>
<dbReference type="Proteomes" id="UP000569732">
    <property type="component" value="Unassembled WGS sequence"/>
</dbReference>
<dbReference type="PANTHER" id="PTHR44196">
    <property type="entry name" value="DEHYDROGENASE/REDUCTASE SDR FAMILY MEMBER 7B"/>
    <property type="match status" value="1"/>
</dbReference>
<dbReference type="PROSITE" id="PS00061">
    <property type="entry name" value="ADH_SHORT"/>
    <property type="match status" value="1"/>
</dbReference>
<proteinExistence type="inferred from homology"/>
<organism evidence="3 4">
    <name type="scientific">Spartinivicinus marinus</name>
    <dbReference type="NCBI Taxonomy" id="2994442"/>
    <lineage>
        <taxon>Bacteria</taxon>
        <taxon>Pseudomonadati</taxon>
        <taxon>Pseudomonadota</taxon>
        <taxon>Gammaproteobacteria</taxon>
        <taxon>Oceanospirillales</taxon>
        <taxon>Zooshikellaceae</taxon>
        <taxon>Spartinivicinus</taxon>
    </lineage>
</organism>